<evidence type="ECO:0000313" key="2">
    <source>
        <dbReference type="EMBL" id="HAT3580748.1"/>
    </source>
</evidence>
<dbReference type="Pfam" id="PF08786">
    <property type="entry name" value="DcrB"/>
    <property type="match status" value="1"/>
</dbReference>
<proteinExistence type="inferred from homology"/>
<keyword evidence="4" id="KW-1185">Reference proteome</keyword>
<protein>
    <recommendedName>
        <fullName evidence="1">Inner membrane lipoprotein DcrB</fullName>
    </recommendedName>
</protein>
<organism evidence="2 5">
    <name type="scientific">Kluyvera intermedia</name>
    <name type="common">Enterobacter intermedius</name>
    <dbReference type="NCBI Taxonomy" id="61648"/>
    <lineage>
        <taxon>Bacteria</taxon>
        <taxon>Pseudomonadati</taxon>
        <taxon>Pseudomonadota</taxon>
        <taxon>Gammaproteobacteria</taxon>
        <taxon>Enterobacterales</taxon>
        <taxon>Enterobacteriaceae</taxon>
        <taxon>Kluyvera</taxon>
    </lineage>
</organism>
<dbReference type="InterPro" id="IPR014894">
    <property type="entry name" value="DcrB/EagT6"/>
</dbReference>
<comment type="similarity">
    <text evidence="1">Belongs to the DcrB family.</text>
</comment>
<dbReference type="GO" id="GO:0005886">
    <property type="term" value="C:plasma membrane"/>
    <property type="evidence" value="ECO:0007669"/>
    <property type="project" value="UniProtKB-SubCell"/>
</dbReference>
<dbReference type="PROSITE" id="PS51257">
    <property type="entry name" value="PROKAR_LIPOPROTEIN"/>
    <property type="match status" value="1"/>
</dbReference>
<name>A0A9P3WD71_KLUIN</name>
<reference evidence="2" key="2">
    <citation type="journal article" date="2018" name="Genome Biol.">
        <title>SKESA: strategic k-mer extension for scrupulous assemblies.</title>
        <authorList>
            <person name="Souvorov A."/>
            <person name="Agarwala R."/>
            <person name="Lipman D.J."/>
        </authorList>
    </citation>
    <scope>NUCLEOTIDE SEQUENCE</scope>
    <source>
        <strain evidence="2">CAVp300</strain>
    </source>
</reference>
<keyword evidence="1" id="KW-0472">Membrane</keyword>
<dbReference type="Proteomes" id="UP000192521">
    <property type="component" value="Unassembled WGS sequence"/>
</dbReference>
<accession>A0A9P3WD71</accession>
<dbReference type="AlphaFoldDB" id="A0A9P3WD71"/>
<keyword evidence="1" id="KW-1003">Cell membrane</keyword>
<comment type="subcellular location">
    <subcellularLocation>
        <location evidence="1">Cell membrane</location>
        <topology evidence="1">Lipid-anchor</topology>
        <orientation evidence="1">Periplasmic side</orientation>
    </subcellularLocation>
</comment>
<evidence type="ECO:0000313" key="4">
    <source>
        <dbReference type="Proteomes" id="UP000192521"/>
    </source>
</evidence>
<gene>
    <name evidence="1 2" type="primary">dcrB</name>
    <name evidence="3" type="ORF">B2M27_16900</name>
    <name evidence="2" type="ORF">I8531_001009</name>
</gene>
<dbReference type="NCBIfam" id="NF008627">
    <property type="entry name" value="PRK11615.1"/>
    <property type="match status" value="1"/>
</dbReference>
<dbReference type="InterPro" id="IPR046406">
    <property type="entry name" value="DcrB"/>
</dbReference>
<comment type="function">
    <text evidence="1">Plays a role in cell envelope biogenesis, maintenance of cell envelope integrity and membrane homeostasis. Essential for lipoprotein maturation under conditions where membrane fluidity may be altered.</text>
</comment>
<dbReference type="HAMAP" id="MF_02248">
    <property type="entry name" value="DcrB"/>
    <property type="match status" value="1"/>
</dbReference>
<dbReference type="EMBL" id="MWPR01000027">
    <property type="protein sequence ID" value="ORJ49146.1"/>
    <property type="molecule type" value="Genomic_DNA"/>
</dbReference>
<dbReference type="Gene3D" id="3.40.1000.10">
    <property type="entry name" value="Mog1/PsbP, alpha/beta/alpha sandwich"/>
    <property type="match status" value="1"/>
</dbReference>
<evidence type="ECO:0000313" key="5">
    <source>
        <dbReference type="Proteomes" id="UP000867740"/>
    </source>
</evidence>
<keyword evidence="1 2" id="KW-0449">Lipoprotein</keyword>
<dbReference type="OrthoDB" id="6476276at2"/>
<keyword evidence="1" id="KW-0732">Signal</keyword>
<keyword evidence="1" id="KW-0564">Palmitate</keyword>
<dbReference type="EMBL" id="DACSUM010000005">
    <property type="protein sequence ID" value="HAT3580748.1"/>
    <property type="molecule type" value="Genomic_DNA"/>
</dbReference>
<evidence type="ECO:0000313" key="3">
    <source>
        <dbReference type="EMBL" id="ORJ49146.1"/>
    </source>
</evidence>
<comment type="caution">
    <text evidence="2">The sequence shown here is derived from an EMBL/GenBank/DDBJ whole genome shotgun (WGS) entry which is preliminary data.</text>
</comment>
<reference evidence="3 4" key="1">
    <citation type="submission" date="2017-02" db="EMBL/GenBank/DDBJ databases">
        <title>Draft genome sequence of a Kluyvera intermedia isolate from a patient with a pancreatic abscess.</title>
        <authorList>
            <person name="Thele R."/>
        </authorList>
    </citation>
    <scope>NUCLEOTIDE SEQUENCE [LARGE SCALE GENOMIC DNA]</scope>
    <source>
        <strain evidence="3 4">FOSA7093</strain>
    </source>
</reference>
<dbReference type="Proteomes" id="UP000867740">
    <property type="component" value="Unassembled WGS sequence"/>
</dbReference>
<reference evidence="2" key="3">
    <citation type="submission" date="2020-10" db="EMBL/GenBank/DDBJ databases">
        <authorList>
            <consortium name="NCBI Pathogen Detection Project"/>
        </authorList>
    </citation>
    <scope>NUCLEOTIDE SEQUENCE</scope>
    <source>
        <strain evidence="2">CAVp300</strain>
    </source>
</reference>
<evidence type="ECO:0000256" key="1">
    <source>
        <dbReference type="HAMAP-Rule" id="MF_02248"/>
    </source>
</evidence>
<dbReference type="RefSeq" id="WP_041851322.1">
    <property type="nucleotide sequence ID" value="NZ_CABMNU010000005.1"/>
</dbReference>
<sequence length="186" mass="19894">MRNLVKYVGIGLLVMGLAACDNSDSKKTPAQGASAESNATGQPVTLLDGKLSFSLPADMTDQSGKLGTQSNNMHVYSDSTGQKAVIVIVGDDTQEGLDTLAKRLEDQQRNRDPQLQVVTNKSIELKGQKMQQLDSIISAKGQTAWSTVVLGKVDNKLLTLQVTLPADNQQQAQTAAENIVNTLVIK</sequence>